<sequence>MPMSITFTKSSPVLVGPSSMAPATHNTTINLSSFDKGLAFLPSKSFYVFKHAMQHKPAAETVRTALSHALTHYFPLAGRLVRGGDDELRIACTVEGVAFVAASANCSLDDVKLFDRPFAELLLQELSASLAGVEGFRESDDPLLLIQVTEFSCGGFVIGVTWNRGVADAEGNVGGGPLGVSSTAESEMAVLRDGEQLQVMLRYDALVVSSWKNIGVDAVDFGGGRPARVMGRVDMAVPNCIACLPYEGKDGANVLVQCVKEGDVDAFLGEVAKFV</sequence>
<organism evidence="2 3">
    <name type="scientific">Urochloa decumbens</name>
    <dbReference type="NCBI Taxonomy" id="240449"/>
    <lineage>
        <taxon>Eukaryota</taxon>
        <taxon>Viridiplantae</taxon>
        <taxon>Streptophyta</taxon>
        <taxon>Embryophyta</taxon>
        <taxon>Tracheophyta</taxon>
        <taxon>Spermatophyta</taxon>
        <taxon>Magnoliopsida</taxon>
        <taxon>Liliopsida</taxon>
        <taxon>Poales</taxon>
        <taxon>Poaceae</taxon>
        <taxon>PACMAD clade</taxon>
        <taxon>Panicoideae</taxon>
        <taxon>Panicodae</taxon>
        <taxon>Paniceae</taxon>
        <taxon>Melinidinae</taxon>
        <taxon>Urochloa</taxon>
    </lineage>
</organism>
<dbReference type="PANTHER" id="PTHR31147">
    <property type="entry name" value="ACYL TRANSFERASE 4"/>
    <property type="match status" value="1"/>
</dbReference>
<reference evidence="2 3" key="2">
    <citation type="submission" date="2024-10" db="EMBL/GenBank/DDBJ databases">
        <authorList>
            <person name="Ryan C."/>
        </authorList>
    </citation>
    <scope>NUCLEOTIDE SEQUENCE [LARGE SCALE GENOMIC DNA]</scope>
</reference>
<dbReference type="PANTHER" id="PTHR31147:SF8">
    <property type="entry name" value="OS04G0194466 PROTEIN"/>
    <property type="match status" value="1"/>
</dbReference>
<reference evidence="3" key="1">
    <citation type="submission" date="2024-06" db="EMBL/GenBank/DDBJ databases">
        <authorList>
            <person name="Ryan C."/>
        </authorList>
    </citation>
    <scope>NUCLEOTIDE SEQUENCE [LARGE SCALE GENOMIC DNA]</scope>
</reference>
<accession>A0ABC9D9E5</accession>
<evidence type="ECO:0000256" key="1">
    <source>
        <dbReference type="ARBA" id="ARBA00009861"/>
    </source>
</evidence>
<dbReference type="InterPro" id="IPR050898">
    <property type="entry name" value="Plant_acyltransferase"/>
</dbReference>
<comment type="similarity">
    <text evidence="1">Belongs to the plant acyltransferase family.</text>
</comment>
<dbReference type="AlphaFoldDB" id="A0ABC9D9E5"/>
<name>A0ABC9D9E5_9POAL</name>
<dbReference type="Proteomes" id="UP001497457">
    <property type="component" value="Chromosome 32b"/>
</dbReference>
<evidence type="ECO:0000313" key="3">
    <source>
        <dbReference type="Proteomes" id="UP001497457"/>
    </source>
</evidence>
<keyword evidence="3" id="KW-1185">Reference proteome</keyword>
<proteinExistence type="inferred from homology"/>
<dbReference type="Gene3D" id="3.30.559.10">
    <property type="entry name" value="Chloramphenicol acetyltransferase-like domain"/>
    <property type="match status" value="2"/>
</dbReference>
<gene>
    <name evidence="2" type="ORF">URODEC1_LOCUS83178</name>
</gene>
<protein>
    <submittedName>
        <fullName evidence="2">Uncharacterized protein</fullName>
    </submittedName>
</protein>
<dbReference type="Pfam" id="PF02458">
    <property type="entry name" value="Transferase"/>
    <property type="match status" value="1"/>
</dbReference>
<dbReference type="InterPro" id="IPR023213">
    <property type="entry name" value="CAT-like_dom_sf"/>
</dbReference>
<dbReference type="EMBL" id="OZ075142">
    <property type="protein sequence ID" value="CAL5034642.1"/>
    <property type="molecule type" value="Genomic_DNA"/>
</dbReference>
<dbReference type="GO" id="GO:0016747">
    <property type="term" value="F:acyltransferase activity, transferring groups other than amino-acyl groups"/>
    <property type="evidence" value="ECO:0007669"/>
    <property type="project" value="UniProtKB-ARBA"/>
</dbReference>
<evidence type="ECO:0000313" key="2">
    <source>
        <dbReference type="EMBL" id="CAL5034642.1"/>
    </source>
</evidence>